<dbReference type="PATRIC" id="fig|585524.9.peg.476"/>
<protein>
    <recommendedName>
        <fullName evidence="2">FtsK domain-containing protein</fullName>
    </recommendedName>
</protein>
<dbReference type="InterPro" id="IPR027417">
    <property type="entry name" value="P-loop_NTPase"/>
</dbReference>
<dbReference type="PROSITE" id="PS50901">
    <property type="entry name" value="FTSK"/>
    <property type="match status" value="1"/>
</dbReference>
<gene>
    <name evidence="3" type="ORF">HMPREF0493_0130</name>
</gene>
<dbReference type="GO" id="GO:0005524">
    <property type="term" value="F:ATP binding"/>
    <property type="evidence" value="ECO:0007669"/>
    <property type="project" value="UniProtKB-UniRule"/>
</dbReference>
<dbReference type="InterPro" id="IPR002543">
    <property type="entry name" value="FtsK_dom"/>
</dbReference>
<dbReference type="EMBL" id="ADNY01000007">
    <property type="protein sequence ID" value="EFG56197.1"/>
    <property type="molecule type" value="Genomic_DNA"/>
</dbReference>
<accession>D4YRK2</accession>
<feature type="binding site" evidence="1">
    <location>
        <begin position="29"/>
        <end position="36"/>
    </location>
    <ligand>
        <name>ATP</name>
        <dbReference type="ChEBI" id="CHEBI:30616"/>
    </ligand>
</feature>
<evidence type="ECO:0000313" key="3">
    <source>
        <dbReference type="EMBL" id="EFG56197.1"/>
    </source>
</evidence>
<keyword evidence="1" id="KW-0067">ATP-binding</keyword>
<keyword evidence="1" id="KW-0547">Nucleotide-binding</keyword>
<evidence type="ECO:0000259" key="2">
    <source>
        <dbReference type="PROSITE" id="PS50901"/>
    </source>
</evidence>
<proteinExistence type="predicted"/>
<dbReference type="eggNOG" id="COG1674">
    <property type="taxonomic scope" value="Bacteria"/>
</dbReference>
<dbReference type="OrthoDB" id="9807790at2"/>
<evidence type="ECO:0000256" key="1">
    <source>
        <dbReference type="PROSITE-ProRule" id="PRU00289"/>
    </source>
</evidence>
<organism evidence="3 4">
    <name type="scientific">Lactobacillus amylolyticus DSM 11664</name>
    <dbReference type="NCBI Taxonomy" id="585524"/>
    <lineage>
        <taxon>Bacteria</taxon>
        <taxon>Bacillati</taxon>
        <taxon>Bacillota</taxon>
        <taxon>Bacilli</taxon>
        <taxon>Lactobacillales</taxon>
        <taxon>Lactobacillaceae</taxon>
        <taxon>Lactobacillus</taxon>
    </lineage>
</organism>
<dbReference type="GO" id="GO:0016887">
    <property type="term" value="F:ATP hydrolysis activity"/>
    <property type="evidence" value="ECO:0007669"/>
    <property type="project" value="InterPro"/>
</dbReference>
<dbReference type="InterPro" id="IPR003593">
    <property type="entry name" value="AAA+_ATPase"/>
</dbReference>
<feature type="domain" description="FtsK" evidence="2">
    <location>
        <begin position="6"/>
        <end position="196"/>
    </location>
</feature>
<dbReference type="Pfam" id="PF00004">
    <property type="entry name" value="AAA"/>
    <property type="match status" value="1"/>
</dbReference>
<name>D4YRK2_9LACO</name>
<dbReference type="GO" id="GO:0003677">
    <property type="term" value="F:DNA binding"/>
    <property type="evidence" value="ECO:0007669"/>
    <property type="project" value="InterPro"/>
</dbReference>
<dbReference type="Proteomes" id="UP000004069">
    <property type="component" value="Unassembled WGS sequence"/>
</dbReference>
<dbReference type="Gene3D" id="3.40.50.300">
    <property type="entry name" value="P-loop containing nucleotide triphosphate hydrolases"/>
    <property type="match status" value="1"/>
</dbReference>
<keyword evidence="4" id="KW-1185">Reference proteome</keyword>
<reference evidence="3 4" key="1">
    <citation type="submission" date="2010-04" db="EMBL/GenBank/DDBJ databases">
        <authorList>
            <person name="Muzny D."/>
            <person name="Qin X."/>
            <person name="Deng J."/>
            <person name="Jiang H."/>
            <person name="Liu Y."/>
            <person name="Qu J."/>
            <person name="Song X.-Z."/>
            <person name="Zhang L."/>
            <person name="Thornton R."/>
            <person name="Coyle M."/>
            <person name="Francisco L."/>
            <person name="Jackson L."/>
            <person name="Javaid M."/>
            <person name="Korchina V."/>
            <person name="Kovar C."/>
            <person name="Mata R."/>
            <person name="Mathew T."/>
            <person name="Ngo R."/>
            <person name="Nguyen L."/>
            <person name="Nguyen N."/>
            <person name="Okwuonu G."/>
            <person name="Ongeri F."/>
            <person name="Pham C."/>
            <person name="Simmons D."/>
            <person name="Wilczek-Boney K."/>
            <person name="Hale W."/>
            <person name="Jakkamsetti A."/>
            <person name="Pham P."/>
            <person name="Ruth R."/>
            <person name="San Lucas F."/>
            <person name="Warren J."/>
            <person name="Zhang J."/>
            <person name="Zhao Z."/>
            <person name="Zhou C."/>
            <person name="Zhu D."/>
            <person name="Lee S."/>
            <person name="Bess C."/>
            <person name="Blankenburg K."/>
            <person name="Forbes L."/>
            <person name="Fu Q."/>
            <person name="Gubbala S."/>
            <person name="Hirani K."/>
            <person name="Jayaseelan J.C."/>
            <person name="Lara F."/>
            <person name="Munidasa M."/>
            <person name="Palculict T."/>
            <person name="Patil S."/>
            <person name="Pu L.-L."/>
            <person name="Saada N."/>
            <person name="Tang L."/>
            <person name="Weissenberger G."/>
            <person name="Zhu Y."/>
            <person name="Hemphill L."/>
            <person name="Shang Y."/>
            <person name="Youmans B."/>
            <person name="Ayvaz T."/>
            <person name="Ross M."/>
            <person name="Santibanez J."/>
            <person name="Aqrawi P."/>
            <person name="Gross S."/>
            <person name="Joshi V."/>
            <person name="Fowler G."/>
            <person name="Nazareth L."/>
            <person name="Reid J."/>
            <person name="Worley K."/>
            <person name="Petrosino J."/>
            <person name="Highlander S."/>
            <person name="Gibbs R."/>
        </authorList>
    </citation>
    <scope>NUCLEOTIDE SEQUENCE [LARGE SCALE GENOMIC DNA]</scope>
    <source>
        <strain evidence="3 4">DSM 11664</strain>
    </source>
</reference>
<dbReference type="SUPFAM" id="SSF52540">
    <property type="entry name" value="P-loop containing nucleoside triphosphate hydrolases"/>
    <property type="match status" value="1"/>
</dbReference>
<dbReference type="RefSeq" id="WP_006351284.1">
    <property type="nucleotide sequence ID" value="NZ_ADNY01000007.1"/>
</dbReference>
<sequence length="268" mass="30296">MQILDNKAIYIDSNHPIPVVNSAGILLMGLPGTGKTFTGTLIALRIIQKFGGLLEIADSKRSDLYNLKNYLVNGEKRVSATPNQIARMLRIAVQNLNNRYEHFNYHWGWNWLDYHLRPVVIFLDETSATLAEASESKNLKNEILSYLKQLIYRGRQLGYFLILSGQRLSSYSIERDITLELSTRIVMGGNPDSDTLRMAFPGVDVKSLSIPKSLPGHGLIYTDLSGTSTPQVFVSDDITNLDIPKTLNILDTKANRRKFADESSYWKW</sequence>
<dbReference type="AlphaFoldDB" id="D4YRK2"/>
<dbReference type="InterPro" id="IPR003959">
    <property type="entry name" value="ATPase_AAA_core"/>
</dbReference>
<comment type="caution">
    <text evidence="3">The sequence shown here is derived from an EMBL/GenBank/DDBJ whole genome shotgun (WGS) entry which is preliminary data.</text>
</comment>
<evidence type="ECO:0000313" key="4">
    <source>
        <dbReference type="Proteomes" id="UP000004069"/>
    </source>
</evidence>
<dbReference type="SMART" id="SM00382">
    <property type="entry name" value="AAA"/>
    <property type="match status" value="1"/>
</dbReference>